<accession>A0A5B6V9M8</accession>
<keyword evidence="2" id="KW-1185">Reference proteome</keyword>
<evidence type="ECO:0000313" key="1">
    <source>
        <dbReference type="EMBL" id="KAA3465855.1"/>
    </source>
</evidence>
<evidence type="ECO:0000313" key="2">
    <source>
        <dbReference type="Proteomes" id="UP000325315"/>
    </source>
</evidence>
<dbReference type="AlphaFoldDB" id="A0A5B6V9M8"/>
<sequence>MNNNVVGTDNGLASKDDIYSSYPDSGTSYKKLWVRSYILVPHFILRRMVNMNNSKAIGKEIIVIS</sequence>
<reference evidence="2" key="1">
    <citation type="journal article" date="2019" name="Plant Biotechnol. J.">
        <title>Genome sequencing of the Australian wild diploid species Gossypium australe highlights disease resistance and delayed gland morphogenesis.</title>
        <authorList>
            <person name="Cai Y."/>
            <person name="Cai X."/>
            <person name="Wang Q."/>
            <person name="Wang P."/>
            <person name="Zhang Y."/>
            <person name="Cai C."/>
            <person name="Xu Y."/>
            <person name="Wang K."/>
            <person name="Zhou Z."/>
            <person name="Wang C."/>
            <person name="Geng S."/>
            <person name="Li B."/>
            <person name="Dong Q."/>
            <person name="Hou Y."/>
            <person name="Wang H."/>
            <person name="Ai P."/>
            <person name="Liu Z."/>
            <person name="Yi F."/>
            <person name="Sun M."/>
            <person name="An G."/>
            <person name="Cheng J."/>
            <person name="Zhang Y."/>
            <person name="Shi Q."/>
            <person name="Xie Y."/>
            <person name="Shi X."/>
            <person name="Chang Y."/>
            <person name="Huang F."/>
            <person name="Chen Y."/>
            <person name="Hong S."/>
            <person name="Mi L."/>
            <person name="Sun Q."/>
            <person name="Zhang L."/>
            <person name="Zhou B."/>
            <person name="Peng R."/>
            <person name="Zhang X."/>
            <person name="Liu F."/>
        </authorList>
    </citation>
    <scope>NUCLEOTIDE SEQUENCE [LARGE SCALE GENOMIC DNA]</scope>
    <source>
        <strain evidence="2">cv. PA1801</strain>
    </source>
</reference>
<gene>
    <name evidence="1" type="ORF">EPI10_000992</name>
</gene>
<protein>
    <submittedName>
        <fullName evidence="1">Uncharacterized protein</fullName>
    </submittedName>
</protein>
<name>A0A5B6V9M8_9ROSI</name>
<dbReference type="Proteomes" id="UP000325315">
    <property type="component" value="Unassembled WGS sequence"/>
</dbReference>
<organism evidence="1 2">
    <name type="scientific">Gossypium australe</name>
    <dbReference type="NCBI Taxonomy" id="47621"/>
    <lineage>
        <taxon>Eukaryota</taxon>
        <taxon>Viridiplantae</taxon>
        <taxon>Streptophyta</taxon>
        <taxon>Embryophyta</taxon>
        <taxon>Tracheophyta</taxon>
        <taxon>Spermatophyta</taxon>
        <taxon>Magnoliopsida</taxon>
        <taxon>eudicotyledons</taxon>
        <taxon>Gunneridae</taxon>
        <taxon>Pentapetalae</taxon>
        <taxon>rosids</taxon>
        <taxon>malvids</taxon>
        <taxon>Malvales</taxon>
        <taxon>Malvaceae</taxon>
        <taxon>Malvoideae</taxon>
        <taxon>Gossypium</taxon>
    </lineage>
</organism>
<comment type="caution">
    <text evidence="1">The sequence shown here is derived from an EMBL/GenBank/DDBJ whole genome shotgun (WGS) entry which is preliminary data.</text>
</comment>
<proteinExistence type="predicted"/>
<dbReference type="EMBL" id="SMMG02000007">
    <property type="protein sequence ID" value="KAA3465855.1"/>
    <property type="molecule type" value="Genomic_DNA"/>
</dbReference>